<reference evidence="2 3" key="1">
    <citation type="journal article" date="2021" name="Elife">
        <title>Chloroplast acquisition without the gene transfer in kleptoplastic sea slugs, Plakobranchus ocellatus.</title>
        <authorList>
            <person name="Maeda T."/>
            <person name="Takahashi S."/>
            <person name="Yoshida T."/>
            <person name="Shimamura S."/>
            <person name="Takaki Y."/>
            <person name="Nagai Y."/>
            <person name="Toyoda A."/>
            <person name="Suzuki Y."/>
            <person name="Arimoto A."/>
            <person name="Ishii H."/>
            <person name="Satoh N."/>
            <person name="Nishiyama T."/>
            <person name="Hasebe M."/>
            <person name="Maruyama T."/>
            <person name="Minagawa J."/>
            <person name="Obokata J."/>
            <person name="Shigenobu S."/>
        </authorList>
    </citation>
    <scope>NUCLEOTIDE SEQUENCE [LARGE SCALE GENOMIC DNA]</scope>
</reference>
<dbReference type="InterPro" id="IPR053164">
    <property type="entry name" value="IS1016-like_transposase"/>
</dbReference>
<gene>
    <name evidence="2" type="ORF">ElyMa_004556200</name>
</gene>
<dbReference type="EMBL" id="BMAT01009181">
    <property type="protein sequence ID" value="GFS00483.1"/>
    <property type="molecule type" value="Genomic_DNA"/>
</dbReference>
<dbReference type="PANTHER" id="PTHR47163:SF2">
    <property type="entry name" value="SI:DKEY-17M8.2"/>
    <property type="match status" value="1"/>
</dbReference>
<dbReference type="Proteomes" id="UP000762676">
    <property type="component" value="Unassembled WGS sequence"/>
</dbReference>
<organism evidence="2 3">
    <name type="scientific">Elysia marginata</name>
    <dbReference type="NCBI Taxonomy" id="1093978"/>
    <lineage>
        <taxon>Eukaryota</taxon>
        <taxon>Metazoa</taxon>
        <taxon>Spiralia</taxon>
        <taxon>Lophotrochozoa</taxon>
        <taxon>Mollusca</taxon>
        <taxon>Gastropoda</taxon>
        <taxon>Heterobranchia</taxon>
        <taxon>Euthyneura</taxon>
        <taxon>Panpulmonata</taxon>
        <taxon>Sacoglossa</taxon>
        <taxon>Placobranchoidea</taxon>
        <taxon>Plakobranchidae</taxon>
        <taxon>Elysia</taxon>
    </lineage>
</organism>
<evidence type="ECO:0000313" key="3">
    <source>
        <dbReference type="Proteomes" id="UP000762676"/>
    </source>
</evidence>
<dbReference type="SMART" id="SM01126">
    <property type="entry name" value="DDE_Tnp_IS1595"/>
    <property type="match status" value="1"/>
</dbReference>
<protein>
    <recommendedName>
        <fullName evidence="1">ISXO2-like transposase domain-containing protein</fullName>
    </recommendedName>
</protein>
<dbReference type="InterPro" id="IPR024445">
    <property type="entry name" value="Tnp_ISXO2-like"/>
</dbReference>
<comment type="caution">
    <text evidence="2">The sequence shown here is derived from an EMBL/GenBank/DDBJ whole genome shotgun (WGS) entry which is preliminary data.</text>
</comment>
<accession>A0AAV4HQQ1</accession>
<sequence>MQNQIQRETLSSKLTTIHWCIFIRDICETVIENNPQELGGIDENGDPICVVIDESKFFHRKYHRGQWREGHWVFGAIERGTNRCCLIEVPDRTAATLEPIIRRWILPGTHIISDGWAPYANIENIANGIYTHSIIVHERNFIHPDDPDVHTTIENRCMRAKKKLKRQHGTSVHLFASYMAEFMWRSRVGEKKFGEFILAVRHLYPL</sequence>
<evidence type="ECO:0000259" key="1">
    <source>
        <dbReference type="SMART" id="SM01126"/>
    </source>
</evidence>
<dbReference type="PANTHER" id="PTHR47163">
    <property type="entry name" value="DDE_TNP_IS1595 DOMAIN-CONTAINING PROTEIN"/>
    <property type="match status" value="1"/>
</dbReference>
<dbReference type="Pfam" id="PF12762">
    <property type="entry name" value="DDE_Tnp_IS1595"/>
    <property type="match status" value="1"/>
</dbReference>
<keyword evidence="3" id="KW-1185">Reference proteome</keyword>
<name>A0AAV4HQQ1_9GAST</name>
<dbReference type="AlphaFoldDB" id="A0AAV4HQQ1"/>
<feature type="domain" description="ISXO2-like transposase" evidence="1">
    <location>
        <begin position="37"/>
        <end position="187"/>
    </location>
</feature>
<proteinExistence type="predicted"/>
<evidence type="ECO:0000313" key="2">
    <source>
        <dbReference type="EMBL" id="GFS00483.1"/>
    </source>
</evidence>